<dbReference type="Proteomes" id="UP000784880">
    <property type="component" value="Unassembled WGS sequence"/>
</dbReference>
<dbReference type="GO" id="GO:0008237">
    <property type="term" value="F:metallopeptidase activity"/>
    <property type="evidence" value="ECO:0007669"/>
    <property type="project" value="UniProtKB-KW"/>
</dbReference>
<organism evidence="3 4">
    <name type="scientific">Evansella tamaricis</name>
    <dbReference type="NCBI Taxonomy" id="2069301"/>
    <lineage>
        <taxon>Bacteria</taxon>
        <taxon>Bacillati</taxon>
        <taxon>Bacillota</taxon>
        <taxon>Bacilli</taxon>
        <taxon>Bacillales</taxon>
        <taxon>Bacillaceae</taxon>
        <taxon>Evansella</taxon>
    </lineage>
</organism>
<sequence length="109" mass="12645">MIWLIFILIVINPILEEVYWRNFMLKKQMGEWNRHSAIFITAFFYTLYHFLSILPMFQVPLNVAAVVPVFAAGIFWGYLREKTGSIVGSIVSHALADMGIICVYLFVIR</sequence>
<keyword evidence="1" id="KW-0812">Transmembrane</keyword>
<dbReference type="EMBL" id="JAHQCS010000076">
    <property type="protein sequence ID" value="MBU9711539.1"/>
    <property type="molecule type" value="Genomic_DNA"/>
</dbReference>
<evidence type="ECO:0000313" key="4">
    <source>
        <dbReference type="Proteomes" id="UP000784880"/>
    </source>
</evidence>
<keyword evidence="3" id="KW-0645">Protease</keyword>
<keyword evidence="4" id="KW-1185">Reference proteome</keyword>
<evidence type="ECO:0000256" key="1">
    <source>
        <dbReference type="SAM" id="Phobius"/>
    </source>
</evidence>
<protein>
    <submittedName>
        <fullName evidence="3">CPBP family intramembrane metalloprotease</fullName>
    </submittedName>
</protein>
<comment type="caution">
    <text evidence="3">The sequence shown here is derived from an EMBL/GenBank/DDBJ whole genome shotgun (WGS) entry which is preliminary data.</text>
</comment>
<feature type="transmembrane region" description="Helical" evidence="1">
    <location>
        <begin position="85"/>
        <end position="107"/>
    </location>
</feature>
<feature type="transmembrane region" description="Helical" evidence="1">
    <location>
        <begin position="61"/>
        <end position="79"/>
    </location>
</feature>
<gene>
    <name evidence="3" type="ORF">KS419_07310</name>
</gene>
<evidence type="ECO:0000313" key="3">
    <source>
        <dbReference type="EMBL" id="MBU9711539.1"/>
    </source>
</evidence>
<dbReference type="Pfam" id="PF02517">
    <property type="entry name" value="Rce1-like"/>
    <property type="match status" value="1"/>
</dbReference>
<keyword evidence="1" id="KW-1133">Transmembrane helix</keyword>
<dbReference type="RefSeq" id="WP_217065477.1">
    <property type="nucleotide sequence ID" value="NZ_JBHUEC010000025.1"/>
</dbReference>
<evidence type="ECO:0000259" key="2">
    <source>
        <dbReference type="Pfam" id="PF02517"/>
    </source>
</evidence>
<keyword evidence="1" id="KW-0472">Membrane</keyword>
<dbReference type="InterPro" id="IPR003675">
    <property type="entry name" value="Rce1/LyrA-like_dom"/>
</dbReference>
<reference evidence="3 4" key="1">
    <citation type="submission" date="2021-06" db="EMBL/GenBank/DDBJ databases">
        <title>Bacillus sp. RD4P76, an endophyte from a halophyte.</title>
        <authorList>
            <person name="Sun J.-Q."/>
        </authorList>
    </citation>
    <scope>NUCLEOTIDE SEQUENCE [LARGE SCALE GENOMIC DNA]</scope>
    <source>
        <strain evidence="3 4">CGMCC 1.15917</strain>
    </source>
</reference>
<keyword evidence="3" id="KW-0482">Metalloprotease</keyword>
<name>A0ABS6JCZ2_9BACI</name>
<proteinExistence type="predicted"/>
<feature type="domain" description="CAAX prenyl protease 2/Lysostaphin resistance protein A-like" evidence="2">
    <location>
        <begin position="2"/>
        <end position="98"/>
    </location>
</feature>
<keyword evidence="3" id="KW-0378">Hydrolase</keyword>
<accession>A0ABS6JCZ2</accession>
<feature type="transmembrane region" description="Helical" evidence="1">
    <location>
        <begin position="32"/>
        <end position="54"/>
    </location>
</feature>